<dbReference type="GO" id="GO:0000976">
    <property type="term" value="F:transcription cis-regulatory region binding"/>
    <property type="evidence" value="ECO:0007669"/>
    <property type="project" value="TreeGrafter"/>
</dbReference>
<dbReference type="GO" id="GO:0005634">
    <property type="term" value="C:nucleus"/>
    <property type="evidence" value="ECO:0007669"/>
    <property type="project" value="UniProtKB-SubCell"/>
</dbReference>
<keyword evidence="3" id="KW-0238">DNA-binding</keyword>
<dbReference type="EMBL" id="MU853224">
    <property type="protein sequence ID" value="KAK4126938.1"/>
    <property type="molecule type" value="Genomic_DNA"/>
</dbReference>
<gene>
    <name evidence="7" type="ORF">N657DRAFT_630866</name>
</gene>
<comment type="caution">
    <text evidence="7">The sequence shown here is derived from an EMBL/GenBank/DDBJ whole genome shotgun (WGS) entry which is preliminary data.</text>
</comment>
<keyword evidence="8" id="KW-1185">Reference proteome</keyword>
<evidence type="ECO:0000256" key="4">
    <source>
        <dbReference type="ARBA" id="ARBA00023163"/>
    </source>
</evidence>
<evidence type="ECO:0000256" key="2">
    <source>
        <dbReference type="ARBA" id="ARBA00023015"/>
    </source>
</evidence>
<reference evidence="7" key="1">
    <citation type="journal article" date="2023" name="Mol. Phylogenet. Evol.">
        <title>Genome-scale phylogeny and comparative genomics of the fungal order Sordariales.</title>
        <authorList>
            <person name="Hensen N."/>
            <person name="Bonometti L."/>
            <person name="Westerberg I."/>
            <person name="Brannstrom I.O."/>
            <person name="Guillou S."/>
            <person name="Cros-Aarteil S."/>
            <person name="Calhoun S."/>
            <person name="Haridas S."/>
            <person name="Kuo A."/>
            <person name="Mondo S."/>
            <person name="Pangilinan J."/>
            <person name="Riley R."/>
            <person name="LaButti K."/>
            <person name="Andreopoulos B."/>
            <person name="Lipzen A."/>
            <person name="Chen C."/>
            <person name="Yan M."/>
            <person name="Daum C."/>
            <person name="Ng V."/>
            <person name="Clum A."/>
            <person name="Steindorff A."/>
            <person name="Ohm R.A."/>
            <person name="Martin F."/>
            <person name="Silar P."/>
            <person name="Natvig D.O."/>
            <person name="Lalanne C."/>
            <person name="Gautier V."/>
            <person name="Ament-Velasquez S.L."/>
            <person name="Kruys A."/>
            <person name="Hutchinson M.I."/>
            <person name="Powell A.J."/>
            <person name="Barry K."/>
            <person name="Miller A.N."/>
            <person name="Grigoriev I.V."/>
            <person name="Debuchy R."/>
            <person name="Gladieux P."/>
            <person name="Hiltunen Thoren M."/>
            <person name="Johannesson H."/>
        </authorList>
    </citation>
    <scope>NUCLEOTIDE SEQUENCE</scope>
    <source>
        <strain evidence="7">CBS 731.68</strain>
    </source>
</reference>
<accession>A0AAN6Z704</accession>
<evidence type="ECO:0000313" key="7">
    <source>
        <dbReference type="EMBL" id="KAK4126938.1"/>
    </source>
</evidence>
<dbReference type="PANTHER" id="PTHR31845">
    <property type="entry name" value="FINGER DOMAIN PROTEIN, PUTATIVE-RELATED"/>
    <property type="match status" value="1"/>
</dbReference>
<proteinExistence type="predicted"/>
<feature type="region of interest" description="Disordered" evidence="6">
    <location>
        <begin position="74"/>
        <end position="135"/>
    </location>
</feature>
<dbReference type="GO" id="GO:0000981">
    <property type="term" value="F:DNA-binding transcription factor activity, RNA polymerase II-specific"/>
    <property type="evidence" value="ECO:0007669"/>
    <property type="project" value="TreeGrafter"/>
</dbReference>
<keyword evidence="4" id="KW-0804">Transcription</keyword>
<dbReference type="CDD" id="cd12148">
    <property type="entry name" value="fungal_TF_MHR"/>
    <property type="match status" value="1"/>
</dbReference>
<evidence type="ECO:0000256" key="3">
    <source>
        <dbReference type="ARBA" id="ARBA00023125"/>
    </source>
</evidence>
<organism evidence="7 8">
    <name type="scientific">Parathielavia appendiculata</name>
    <dbReference type="NCBI Taxonomy" id="2587402"/>
    <lineage>
        <taxon>Eukaryota</taxon>
        <taxon>Fungi</taxon>
        <taxon>Dikarya</taxon>
        <taxon>Ascomycota</taxon>
        <taxon>Pezizomycotina</taxon>
        <taxon>Sordariomycetes</taxon>
        <taxon>Sordariomycetidae</taxon>
        <taxon>Sordariales</taxon>
        <taxon>Chaetomiaceae</taxon>
        <taxon>Parathielavia</taxon>
    </lineage>
</organism>
<sequence>MEQQTASPPRMAERAKIVPVRNVDASTGLAVPTVKECVPSVSVRKRNGKRAHVSRAAQLEAKLEDLVMLLKHQTASADKAPSPSDMKGNVSTSTPALSARSTTSQSERSSPGSVPAAALPPQQPDRAPGRVLPRAPVGPGSLLGTVFNPSTSAPAAPSYEAGPPMRSSSIPSCSYQPQPLEAAEDLTTFRKYMLIFLPFVYLPPSMTSESLRAMYPFLWFCIMTVTCKHVDRRLVMGEAVRNFLAQKLVIENEKNLDLLLGLIVIMGWTHFYMKRDKPMLSMLASLAKSLVFDLGLNKVPAEPYIAACLRTPLHPPAKEKTHAERRAVLACFLLTSQISYSIKRLDALNWTNHMDDCLQVLSQQREWEGDNLLVAQVKVQLILEQLTRVTSQSTDGIPPGYVLSALRAQVQTIRAQLPPHLQQNDTILSHISYTELAINEVAMSKPKMAPHGLMPDMQRHEAMEACLSAIKDWFNRHFSIPSYVYIGMTFSYWWNMAHCLLVLARLSVLNDPAWNWHSVRNRIDMFAILDQLKAGFEEVAAQRHLATGPTVEEDTFSKYVKMVQTMKNNWAPDLAGTEVSSMPNAPTVADAFIDKSAEALNVPFFQPDDSETWIAGLFDMNWDI</sequence>
<dbReference type="RefSeq" id="XP_062650709.1">
    <property type="nucleotide sequence ID" value="XM_062791010.1"/>
</dbReference>
<keyword evidence="2" id="KW-0805">Transcription regulation</keyword>
<dbReference type="GeneID" id="87827779"/>
<evidence type="ECO:0000256" key="1">
    <source>
        <dbReference type="ARBA" id="ARBA00004123"/>
    </source>
</evidence>
<dbReference type="InterPro" id="IPR051089">
    <property type="entry name" value="prtT"/>
</dbReference>
<reference evidence="7" key="2">
    <citation type="submission" date="2023-05" db="EMBL/GenBank/DDBJ databases">
        <authorList>
            <consortium name="Lawrence Berkeley National Laboratory"/>
            <person name="Steindorff A."/>
            <person name="Hensen N."/>
            <person name="Bonometti L."/>
            <person name="Westerberg I."/>
            <person name="Brannstrom I.O."/>
            <person name="Guillou S."/>
            <person name="Cros-Aarteil S."/>
            <person name="Calhoun S."/>
            <person name="Haridas S."/>
            <person name="Kuo A."/>
            <person name="Mondo S."/>
            <person name="Pangilinan J."/>
            <person name="Riley R."/>
            <person name="Labutti K."/>
            <person name="Andreopoulos B."/>
            <person name="Lipzen A."/>
            <person name="Chen C."/>
            <person name="Yanf M."/>
            <person name="Daum C."/>
            <person name="Ng V."/>
            <person name="Clum A."/>
            <person name="Ohm R."/>
            <person name="Martin F."/>
            <person name="Silar P."/>
            <person name="Natvig D."/>
            <person name="Lalanne C."/>
            <person name="Gautier V."/>
            <person name="Ament-Velasquez S.L."/>
            <person name="Kruys A."/>
            <person name="Hutchinson M.I."/>
            <person name="Powell A.J."/>
            <person name="Barry K."/>
            <person name="Miller A.N."/>
            <person name="Grigoriev I.V."/>
            <person name="Debuchy R."/>
            <person name="Gladieux P."/>
            <person name="Thoren M.H."/>
            <person name="Johannesson H."/>
        </authorList>
    </citation>
    <scope>NUCLEOTIDE SEQUENCE</scope>
    <source>
        <strain evidence="7">CBS 731.68</strain>
    </source>
</reference>
<evidence type="ECO:0000256" key="5">
    <source>
        <dbReference type="ARBA" id="ARBA00023242"/>
    </source>
</evidence>
<comment type="subcellular location">
    <subcellularLocation>
        <location evidence="1">Nucleus</location>
    </subcellularLocation>
</comment>
<evidence type="ECO:0000313" key="8">
    <source>
        <dbReference type="Proteomes" id="UP001302602"/>
    </source>
</evidence>
<name>A0AAN6Z704_9PEZI</name>
<evidence type="ECO:0000256" key="6">
    <source>
        <dbReference type="SAM" id="MobiDB-lite"/>
    </source>
</evidence>
<dbReference type="Proteomes" id="UP001302602">
    <property type="component" value="Unassembled WGS sequence"/>
</dbReference>
<protein>
    <submittedName>
        <fullName evidence="7">Uncharacterized protein</fullName>
    </submittedName>
</protein>
<dbReference type="AlphaFoldDB" id="A0AAN6Z704"/>
<dbReference type="PANTHER" id="PTHR31845:SF32">
    <property type="entry name" value="MISCELLANEOUS ZN(II)2CYS6 TRANSCRIPTION FACTOR (EUROFUNG)-RELATED"/>
    <property type="match status" value="1"/>
</dbReference>
<feature type="compositionally biased region" description="Polar residues" evidence="6">
    <location>
        <begin position="89"/>
        <end position="112"/>
    </location>
</feature>
<keyword evidence="5" id="KW-0539">Nucleus</keyword>